<dbReference type="InterPro" id="IPR000629">
    <property type="entry name" value="RNA-helicase_DEAD-box_CS"/>
</dbReference>
<evidence type="ECO:0000256" key="2">
    <source>
        <dbReference type="ARBA" id="ARBA00022801"/>
    </source>
</evidence>
<keyword evidence="4 6" id="KW-0067">ATP-binding</keyword>
<reference evidence="10" key="1">
    <citation type="submission" date="2016-10" db="EMBL/GenBank/DDBJ databases">
        <authorList>
            <person name="Benchimol M."/>
            <person name="Almeida L.G."/>
            <person name="Vasconcelos A.T."/>
            <person name="Perreira-Neves A."/>
            <person name="Rosa I.A."/>
            <person name="Tasca T."/>
            <person name="Bogo M.R."/>
            <person name="de Souza W."/>
        </authorList>
    </citation>
    <scope>NUCLEOTIDE SEQUENCE [LARGE SCALE GENOMIC DNA]</scope>
    <source>
        <strain evidence="10">K</strain>
    </source>
</reference>
<dbReference type="PROSITE" id="PS51195">
    <property type="entry name" value="Q_MOTIF"/>
    <property type="match status" value="1"/>
</dbReference>
<evidence type="ECO:0000259" key="8">
    <source>
        <dbReference type="PROSITE" id="PS51194"/>
    </source>
</evidence>
<evidence type="ECO:0000256" key="3">
    <source>
        <dbReference type="ARBA" id="ARBA00022806"/>
    </source>
</evidence>
<dbReference type="SUPFAM" id="SSF52540">
    <property type="entry name" value="P-loop containing nucleoside triphosphate hydrolases"/>
    <property type="match status" value="1"/>
</dbReference>
<name>A0A1J4K8J6_9EUKA</name>
<comment type="similarity">
    <text evidence="6">Belongs to the DEAD box helicase family.</text>
</comment>
<accession>A0A1J4K8J6</accession>
<feature type="domain" description="Helicase C-terminal" evidence="8">
    <location>
        <begin position="243"/>
        <end position="387"/>
    </location>
</feature>
<evidence type="ECO:0000259" key="9">
    <source>
        <dbReference type="PROSITE" id="PS51195"/>
    </source>
</evidence>
<keyword evidence="1 6" id="KW-0547">Nucleotide-binding</keyword>
<evidence type="ECO:0000259" key="7">
    <source>
        <dbReference type="PROSITE" id="PS51192"/>
    </source>
</evidence>
<evidence type="ECO:0000256" key="6">
    <source>
        <dbReference type="RuleBase" id="RU000492"/>
    </source>
</evidence>
<dbReference type="GeneID" id="94838200"/>
<dbReference type="InterPro" id="IPR050079">
    <property type="entry name" value="DEAD_box_RNA_helicase"/>
</dbReference>
<dbReference type="PANTHER" id="PTHR47959:SF24">
    <property type="entry name" value="ATP-DEPENDENT RNA HELICASE"/>
    <property type="match status" value="1"/>
</dbReference>
<feature type="domain" description="DEAD-box RNA helicase Q" evidence="9">
    <location>
        <begin position="14"/>
        <end position="42"/>
    </location>
</feature>
<dbReference type="Pfam" id="PF00270">
    <property type="entry name" value="DEAD"/>
    <property type="match status" value="1"/>
</dbReference>
<feature type="short sequence motif" description="Q motif" evidence="5">
    <location>
        <begin position="14"/>
        <end position="42"/>
    </location>
</feature>
<dbReference type="PANTHER" id="PTHR47959">
    <property type="entry name" value="ATP-DEPENDENT RNA HELICASE RHLE-RELATED"/>
    <property type="match status" value="1"/>
</dbReference>
<dbReference type="Pfam" id="PF00271">
    <property type="entry name" value="Helicase_C"/>
    <property type="match status" value="1"/>
</dbReference>
<evidence type="ECO:0000313" key="10">
    <source>
        <dbReference type="EMBL" id="OHT07727.1"/>
    </source>
</evidence>
<dbReference type="OrthoDB" id="10261904at2759"/>
<evidence type="ECO:0000313" key="11">
    <source>
        <dbReference type="Proteomes" id="UP000179807"/>
    </source>
</evidence>
<evidence type="ECO:0000256" key="5">
    <source>
        <dbReference type="PROSITE-ProRule" id="PRU00552"/>
    </source>
</evidence>
<dbReference type="Gene3D" id="3.40.50.300">
    <property type="entry name" value="P-loop containing nucleotide triphosphate hydrolases"/>
    <property type="match status" value="2"/>
</dbReference>
<sequence length="419" mass="46952">MADENQVEQYDDSITFYDLGLCKEMVDACTRLGWKVPTPIQAKTIPPALNKKDVCGMAETGSGKTGAFALPIYHHLLENQKEMYALVLEPTHELVLQVADVFRQLGEEIGAKVIAITGGVDERSQVKLLEKKPHIIVATTGRLNQIMREKPNINFKTIRALVFDEADRMLSDSFLSEVKTILARIGNNHQSFLFSATLPDEIENLIELSLNQPETFALSKNNETASTLTESVVVAPTNKKEAVLFTLLKELNDKTCVIFTGMRKTAHIVTKMLQTLRKSAVLYHGKLQQKQRQKAVEDFKNGKFTILVATNVASRGLDIPHVSTVINYDLPETSEEYVHRVGRAGRATRCGNAITIITMNDLPAFKILEGNLKHKLDLKRVDDDDVAQVAEEVEQARKAGVESFKEYSKQQKQKFKNKK</sequence>
<comment type="caution">
    <text evidence="10">The sequence shown here is derived from an EMBL/GenBank/DDBJ whole genome shotgun (WGS) entry which is preliminary data.</text>
</comment>
<dbReference type="InterPro" id="IPR027417">
    <property type="entry name" value="P-loop_NTPase"/>
</dbReference>
<dbReference type="AlphaFoldDB" id="A0A1J4K8J6"/>
<dbReference type="GO" id="GO:0016787">
    <property type="term" value="F:hydrolase activity"/>
    <property type="evidence" value="ECO:0007669"/>
    <property type="project" value="UniProtKB-KW"/>
</dbReference>
<keyword evidence="2 6" id="KW-0378">Hydrolase</keyword>
<proteinExistence type="inferred from homology"/>
<dbReference type="PROSITE" id="PS51194">
    <property type="entry name" value="HELICASE_CTER"/>
    <property type="match status" value="1"/>
</dbReference>
<dbReference type="CDD" id="cd18787">
    <property type="entry name" value="SF2_C_DEAD"/>
    <property type="match status" value="1"/>
</dbReference>
<dbReference type="VEuPathDB" id="TrichDB:TRFO_24002"/>
<dbReference type="GO" id="GO:0003724">
    <property type="term" value="F:RNA helicase activity"/>
    <property type="evidence" value="ECO:0007669"/>
    <property type="project" value="InterPro"/>
</dbReference>
<evidence type="ECO:0000256" key="1">
    <source>
        <dbReference type="ARBA" id="ARBA00022741"/>
    </source>
</evidence>
<dbReference type="RefSeq" id="XP_068360863.1">
    <property type="nucleotide sequence ID" value="XM_068503496.1"/>
</dbReference>
<dbReference type="PROSITE" id="PS00039">
    <property type="entry name" value="DEAD_ATP_HELICASE"/>
    <property type="match status" value="1"/>
</dbReference>
<dbReference type="Proteomes" id="UP000179807">
    <property type="component" value="Unassembled WGS sequence"/>
</dbReference>
<dbReference type="InterPro" id="IPR001650">
    <property type="entry name" value="Helicase_C-like"/>
</dbReference>
<dbReference type="GO" id="GO:0005524">
    <property type="term" value="F:ATP binding"/>
    <property type="evidence" value="ECO:0007669"/>
    <property type="project" value="UniProtKB-KW"/>
</dbReference>
<protein>
    <submittedName>
        <fullName evidence="10">ATP-dependent RNA helicase DDX47</fullName>
    </submittedName>
</protein>
<keyword evidence="11" id="KW-1185">Reference proteome</keyword>
<dbReference type="InterPro" id="IPR014001">
    <property type="entry name" value="Helicase_ATP-bd"/>
</dbReference>
<dbReference type="SMART" id="SM00490">
    <property type="entry name" value="HELICc"/>
    <property type="match status" value="1"/>
</dbReference>
<dbReference type="GO" id="GO:0005829">
    <property type="term" value="C:cytosol"/>
    <property type="evidence" value="ECO:0007669"/>
    <property type="project" value="TreeGrafter"/>
</dbReference>
<keyword evidence="3 6" id="KW-0347">Helicase</keyword>
<dbReference type="PROSITE" id="PS51192">
    <property type="entry name" value="HELICASE_ATP_BIND_1"/>
    <property type="match status" value="1"/>
</dbReference>
<dbReference type="InterPro" id="IPR014014">
    <property type="entry name" value="RNA_helicase_DEAD_Q_motif"/>
</dbReference>
<dbReference type="EMBL" id="MLAK01000688">
    <property type="protein sequence ID" value="OHT07727.1"/>
    <property type="molecule type" value="Genomic_DNA"/>
</dbReference>
<dbReference type="CDD" id="cd00268">
    <property type="entry name" value="DEADc"/>
    <property type="match status" value="1"/>
</dbReference>
<dbReference type="InterPro" id="IPR044742">
    <property type="entry name" value="DEAD/DEAH_RhlB"/>
</dbReference>
<evidence type="ECO:0000256" key="4">
    <source>
        <dbReference type="ARBA" id="ARBA00022840"/>
    </source>
</evidence>
<organism evidence="10 11">
    <name type="scientific">Tritrichomonas foetus</name>
    <dbReference type="NCBI Taxonomy" id="1144522"/>
    <lineage>
        <taxon>Eukaryota</taxon>
        <taxon>Metamonada</taxon>
        <taxon>Parabasalia</taxon>
        <taxon>Tritrichomonadida</taxon>
        <taxon>Tritrichomonadidae</taxon>
        <taxon>Tritrichomonas</taxon>
    </lineage>
</organism>
<dbReference type="SMART" id="SM00487">
    <property type="entry name" value="DEXDc"/>
    <property type="match status" value="1"/>
</dbReference>
<dbReference type="InterPro" id="IPR011545">
    <property type="entry name" value="DEAD/DEAH_box_helicase_dom"/>
</dbReference>
<feature type="domain" description="Helicase ATP-binding" evidence="7">
    <location>
        <begin position="45"/>
        <end position="216"/>
    </location>
</feature>
<gene>
    <name evidence="10" type="primary">Ddx47</name>
    <name evidence="10" type="ORF">TRFO_24002</name>
</gene>
<dbReference type="GO" id="GO:0003676">
    <property type="term" value="F:nucleic acid binding"/>
    <property type="evidence" value="ECO:0007669"/>
    <property type="project" value="InterPro"/>
</dbReference>